<name>A0AAV3Y026_9GAST</name>
<dbReference type="EMBL" id="BLXT01000311">
    <property type="protein sequence ID" value="GFN75992.1"/>
    <property type="molecule type" value="Genomic_DNA"/>
</dbReference>
<evidence type="ECO:0000313" key="1">
    <source>
        <dbReference type="EMBL" id="GFN75992.1"/>
    </source>
</evidence>
<comment type="caution">
    <text evidence="1">The sequence shown here is derived from an EMBL/GenBank/DDBJ whole genome shotgun (WGS) entry which is preliminary data.</text>
</comment>
<reference evidence="1 2" key="1">
    <citation type="journal article" date="2021" name="Elife">
        <title>Chloroplast acquisition without the gene transfer in kleptoplastic sea slugs, Plakobranchus ocellatus.</title>
        <authorList>
            <person name="Maeda T."/>
            <person name="Takahashi S."/>
            <person name="Yoshida T."/>
            <person name="Shimamura S."/>
            <person name="Takaki Y."/>
            <person name="Nagai Y."/>
            <person name="Toyoda A."/>
            <person name="Suzuki Y."/>
            <person name="Arimoto A."/>
            <person name="Ishii H."/>
            <person name="Satoh N."/>
            <person name="Nishiyama T."/>
            <person name="Hasebe M."/>
            <person name="Maruyama T."/>
            <person name="Minagawa J."/>
            <person name="Obokata J."/>
            <person name="Shigenobu S."/>
        </authorList>
    </citation>
    <scope>NUCLEOTIDE SEQUENCE [LARGE SCALE GENOMIC DNA]</scope>
</reference>
<organism evidence="1 2">
    <name type="scientific">Plakobranchus ocellatus</name>
    <dbReference type="NCBI Taxonomy" id="259542"/>
    <lineage>
        <taxon>Eukaryota</taxon>
        <taxon>Metazoa</taxon>
        <taxon>Spiralia</taxon>
        <taxon>Lophotrochozoa</taxon>
        <taxon>Mollusca</taxon>
        <taxon>Gastropoda</taxon>
        <taxon>Heterobranchia</taxon>
        <taxon>Euthyneura</taxon>
        <taxon>Panpulmonata</taxon>
        <taxon>Sacoglossa</taxon>
        <taxon>Placobranchoidea</taxon>
        <taxon>Plakobranchidae</taxon>
        <taxon>Plakobranchus</taxon>
    </lineage>
</organism>
<protein>
    <submittedName>
        <fullName evidence="1">Uncharacterized protein</fullName>
    </submittedName>
</protein>
<dbReference type="Proteomes" id="UP000735302">
    <property type="component" value="Unassembled WGS sequence"/>
</dbReference>
<dbReference type="AlphaFoldDB" id="A0AAV3Y026"/>
<sequence>MSCWTCELLPPAWALRKAEPTTGGSRSRVQQYMFGNTLVSLVREHTKSAVTYILSKCRSFPLCFTILSYVSGSIQEGKGVCHYVTTHNSTARCRANHETSIVTQIIRLTCSGIEHSNYDISPTRRLLQVVSPPMWPYAKL</sequence>
<evidence type="ECO:0000313" key="2">
    <source>
        <dbReference type="Proteomes" id="UP000735302"/>
    </source>
</evidence>
<gene>
    <name evidence="1" type="ORF">PoB_000249800</name>
</gene>
<accession>A0AAV3Y026</accession>
<proteinExistence type="predicted"/>
<keyword evidence="2" id="KW-1185">Reference proteome</keyword>